<evidence type="ECO:0000313" key="1">
    <source>
        <dbReference type="EMBL" id="OBH70697.1"/>
    </source>
</evidence>
<accession>A0A1A2T3T5</accession>
<evidence type="ECO:0008006" key="3">
    <source>
        <dbReference type="Google" id="ProtNLM"/>
    </source>
</evidence>
<gene>
    <name evidence="1" type="ORF">A5683_02655</name>
</gene>
<sequence>MDVERWSDFLPTVSAASWERHGEPDTERGGIRWMRIGHSVVRDTIVDGTRPRHQAYVASLPWYMGLKDYRGDIRIEDDPNGCRIIWTVSCTPRVPGFGNFMQSRIGASYARLAEALAHEAERAPRE</sequence>
<dbReference type="InterPro" id="IPR023393">
    <property type="entry name" value="START-like_dom_sf"/>
</dbReference>
<protein>
    <recommendedName>
        <fullName evidence="3">Polyketide cyclase</fullName>
    </recommendedName>
</protein>
<organism evidence="1 2">
    <name type="scientific">Mycobacterium mantenii</name>
    <dbReference type="NCBI Taxonomy" id="560555"/>
    <lineage>
        <taxon>Bacteria</taxon>
        <taxon>Bacillati</taxon>
        <taxon>Actinomycetota</taxon>
        <taxon>Actinomycetes</taxon>
        <taxon>Mycobacteriales</taxon>
        <taxon>Mycobacteriaceae</taxon>
        <taxon>Mycobacterium</taxon>
        <taxon>Mycobacterium avium complex (MAC)</taxon>
    </lineage>
</organism>
<dbReference type="EMBL" id="LZJU01000146">
    <property type="protein sequence ID" value="OBH70697.1"/>
    <property type="molecule type" value="Genomic_DNA"/>
</dbReference>
<proteinExistence type="predicted"/>
<reference evidence="1 2" key="1">
    <citation type="submission" date="2016-06" db="EMBL/GenBank/DDBJ databases">
        <authorList>
            <person name="Kjaerup R.B."/>
            <person name="Dalgaard T.S."/>
            <person name="Juul-Madsen H.R."/>
        </authorList>
    </citation>
    <scope>NUCLEOTIDE SEQUENCE [LARGE SCALE GENOMIC DNA]</scope>
    <source>
        <strain evidence="1 2">E152</strain>
    </source>
</reference>
<comment type="caution">
    <text evidence="1">The sequence shown here is derived from an EMBL/GenBank/DDBJ whole genome shotgun (WGS) entry which is preliminary data.</text>
</comment>
<dbReference type="Gene3D" id="3.30.530.20">
    <property type="match status" value="1"/>
</dbReference>
<dbReference type="AlphaFoldDB" id="A0A1A2T3T5"/>
<dbReference type="SUPFAM" id="SSF55961">
    <property type="entry name" value="Bet v1-like"/>
    <property type="match status" value="1"/>
</dbReference>
<dbReference type="InterPro" id="IPR019587">
    <property type="entry name" value="Polyketide_cyclase/dehydratase"/>
</dbReference>
<evidence type="ECO:0000313" key="2">
    <source>
        <dbReference type="Proteomes" id="UP000092389"/>
    </source>
</evidence>
<dbReference type="Pfam" id="PF10604">
    <property type="entry name" value="Polyketide_cyc2"/>
    <property type="match status" value="1"/>
</dbReference>
<name>A0A1A2T3T5_MYCNT</name>
<dbReference type="Proteomes" id="UP000092389">
    <property type="component" value="Unassembled WGS sequence"/>
</dbReference>